<dbReference type="Gene3D" id="3.40.50.150">
    <property type="entry name" value="Vaccinia Virus protein VP39"/>
    <property type="match status" value="1"/>
</dbReference>
<evidence type="ECO:0000256" key="3">
    <source>
        <dbReference type="ARBA" id="ARBA00022679"/>
    </source>
</evidence>
<feature type="compositionally biased region" description="Acidic residues" evidence="6">
    <location>
        <begin position="42"/>
        <end position="51"/>
    </location>
</feature>
<name>A0A2T3ZJQ1_TRIA4</name>
<feature type="compositionally biased region" description="Low complexity" evidence="6">
    <location>
        <begin position="25"/>
        <end position="35"/>
    </location>
</feature>
<keyword evidence="3 5" id="KW-0808">Transferase</keyword>
<dbReference type="GO" id="GO:0003677">
    <property type="term" value="F:DNA binding"/>
    <property type="evidence" value="ECO:0007669"/>
    <property type="project" value="TreeGrafter"/>
</dbReference>
<accession>A0A2T3ZJQ1</accession>
<dbReference type="AlphaFoldDB" id="A0A2T3ZJQ1"/>
<feature type="active site" evidence="5">
    <location>
        <position position="374"/>
    </location>
</feature>
<reference evidence="7 8" key="1">
    <citation type="submission" date="2016-07" db="EMBL/GenBank/DDBJ databases">
        <title>Multiple horizontal gene transfer events from other fungi enriched the ability of initially mycotrophic Trichoderma (Ascomycota) to feed on dead plant biomass.</title>
        <authorList>
            <consortium name="DOE Joint Genome Institute"/>
            <person name="Aerts A."/>
            <person name="Atanasova L."/>
            <person name="Chenthamara K."/>
            <person name="Zhang J."/>
            <person name="Grujic M."/>
            <person name="Henrissat B."/>
            <person name="Kuo A."/>
            <person name="Salamov A."/>
            <person name="Lipzen A."/>
            <person name="Labutti K."/>
            <person name="Barry K."/>
            <person name="Miao Y."/>
            <person name="Rahimi M.J."/>
            <person name="Shen Q."/>
            <person name="Grigoriev I.V."/>
            <person name="Kubicek C.P."/>
            <person name="Druzhinina I.S."/>
        </authorList>
    </citation>
    <scope>NUCLEOTIDE SEQUENCE [LARGE SCALE GENOMIC DNA]</scope>
    <source>
        <strain evidence="7 8">CBS 433.97</strain>
    </source>
</reference>
<dbReference type="PANTHER" id="PTHR10629:SF52">
    <property type="entry name" value="DNA (CYTOSINE-5)-METHYLTRANSFERASE 1"/>
    <property type="match status" value="1"/>
</dbReference>
<evidence type="ECO:0000256" key="2">
    <source>
        <dbReference type="ARBA" id="ARBA00022603"/>
    </source>
</evidence>
<dbReference type="OrthoDB" id="414133at2759"/>
<evidence type="ECO:0000313" key="7">
    <source>
        <dbReference type="EMBL" id="PTB45037.1"/>
    </source>
</evidence>
<dbReference type="Pfam" id="PF00145">
    <property type="entry name" value="DNA_methylase"/>
    <property type="match status" value="2"/>
</dbReference>
<organism evidence="7 8">
    <name type="scientific">Trichoderma asperellum (strain ATCC 204424 / CBS 433.97 / NBRC 101777)</name>
    <dbReference type="NCBI Taxonomy" id="1042311"/>
    <lineage>
        <taxon>Eukaryota</taxon>
        <taxon>Fungi</taxon>
        <taxon>Dikarya</taxon>
        <taxon>Ascomycota</taxon>
        <taxon>Pezizomycotina</taxon>
        <taxon>Sordariomycetes</taxon>
        <taxon>Hypocreomycetidae</taxon>
        <taxon>Hypocreales</taxon>
        <taxon>Hypocreaceae</taxon>
        <taxon>Trichoderma</taxon>
    </lineage>
</organism>
<dbReference type="STRING" id="1042311.A0A2T3ZJQ1"/>
<evidence type="ECO:0000256" key="4">
    <source>
        <dbReference type="ARBA" id="ARBA00022691"/>
    </source>
</evidence>
<evidence type="ECO:0000313" key="8">
    <source>
        <dbReference type="Proteomes" id="UP000240493"/>
    </source>
</evidence>
<evidence type="ECO:0000256" key="1">
    <source>
        <dbReference type="ARBA" id="ARBA00011975"/>
    </source>
</evidence>
<dbReference type="InterPro" id="IPR001525">
    <property type="entry name" value="C5_MeTfrase"/>
</dbReference>
<keyword evidence="2 5" id="KW-0489">Methyltransferase</keyword>
<keyword evidence="8" id="KW-1185">Reference proteome</keyword>
<evidence type="ECO:0000256" key="6">
    <source>
        <dbReference type="SAM" id="MobiDB-lite"/>
    </source>
</evidence>
<dbReference type="InterPro" id="IPR029063">
    <property type="entry name" value="SAM-dependent_MTases_sf"/>
</dbReference>
<dbReference type="SUPFAM" id="SSF53335">
    <property type="entry name" value="S-adenosyl-L-methionine-dependent methyltransferases"/>
    <property type="match status" value="1"/>
</dbReference>
<dbReference type="EMBL" id="KZ679257">
    <property type="protein sequence ID" value="PTB45037.1"/>
    <property type="molecule type" value="Genomic_DNA"/>
</dbReference>
<dbReference type="Gene3D" id="3.90.120.10">
    <property type="entry name" value="DNA Methylase, subunit A, domain 2"/>
    <property type="match status" value="1"/>
</dbReference>
<dbReference type="GO" id="GO:0003886">
    <property type="term" value="F:DNA (cytosine-5-)-methyltransferase activity"/>
    <property type="evidence" value="ECO:0007669"/>
    <property type="project" value="UniProtKB-EC"/>
</dbReference>
<gene>
    <name evidence="7" type="ORF">M441DRAFT_43149</name>
</gene>
<dbReference type="PANTHER" id="PTHR10629">
    <property type="entry name" value="CYTOSINE-SPECIFIC METHYLTRANSFERASE"/>
    <property type="match status" value="1"/>
</dbReference>
<feature type="region of interest" description="Disordered" evidence="6">
    <location>
        <begin position="25"/>
        <end position="51"/>
    </location>
</feature>
<comment type="similarity">
    <text evidence="5">Belongs to the class I-like SAM-binding methyltransferase superfamily. C5-methyltransferase family.</text>
</comment>
<keyword evidence="4 5" id="KW-0949">S-adenosyl-L-methionine</keyword>
<dbReference type="Proteomes" id="UP000240493">
    <property type="component" value="Unassembled WGS sequence"/>
</dbReference>
<dbReference type="PROSITE" id="PS51679">
    <property type="entry name" value="SAM_MT_C5"/>
    <property type="match status" value="1"/>
</dbReference>
<dbReference type="GO" id="GO:0032259">
    <property type="term" value="P:methylation"/>
    <property type="evidence" value="ECO:0007669"/>
    <property type="project" value="UniProtKB-KW"/>
</dbReference>
<dbReference type="GO" id="GO:0005634">
    <property type="term" value="C:nucleus"/>
    <property type="evidence" value="ECO:0007669"/>
    <property type="project" value="TreeGrafter"/>
</dbReference>
<dbReference type="GO" id="GO:0044027">
    <property type="term" value="P:negative regulation of gene expression via chromosomal CpG island methylation"/>
    <property type="evidence" value="ECO:0007669"/>
    <property type="project" value="TreeGrafter"/>
</dbReference>
<evidence type="ECO:0000256" key="5">
    <source>
        <dbReference type="PROSITE-ProRule" id="PRU01016"/>
    </source>
</evidence>
<protein>
    <recommendedName>
        <fullName evidence="1">DNA (cytosine-5-)-methyltransferase</fullName>
        <ecNumber evidence="1">2.1.1.37</ecNumber>
    </recommendedName>
</protein>
<dbReference type="PRINTS" id="PR00105">
    <property type="entry name" value="C5METTRFRASE"/>
</dbReference>
<dbReference type="InterPro" id="IPR050390">
    <property type="entry name" value="C5-Methyltransferase"/>
</dbReference>
<sequence length="668" mass="75727">MTSWLTIIDSLKDDEVQFLTSRTAAARGRSRASSSVTLGRESDDDEEELEVGEPAELFDEEVIDLTGHDLEIGAYSLLREGELPLERYREPSSGTTLACGDFIEVRDVQLGAYEIDFVRIQIIARGRNGDCNIRGVPFVRTRKLQGKLQRKVNEICMIRHVWRQNDGKELSAIPVSVPSPSIVKRRDVIFTNTIYPEHCCTGSLALSGDLQQRRAELNGSLVCRWKFTIYFTMNSQSRATRPEEEVLERVQLDEVPTPKYRVSDETLCNRWRGGRIKGGSWPQNATKIIDLESQPLCTGTNPNVQSRRIGQKYTLFDSFSGAGGVSRGAQSAGFKVQYAVDKWADLFRMPIDDFILATKDRLMRADVLHLSPPCQYFSPAHTHQSVHDDANIFALFGSLQLIDKLRPRLVTLEQTFGITHERHRQYLRALIGCYTQHGYSVRWKVVRLCNWGLAQDRKRLIILAAAPGEKLPPFPDATHSEDGVGGLKPYTTIRKAISSIRVGDDLHNLDNVKYFQPRRPPLDADGLAGTITTGGNDVYYPDGTRDFTIREYACIQGFPKYHKFLGTKTCIRRQIGNAFPSNTVQMLYKHLEEWLLKQDGMTRYQPVADSVMIVDDSDNDESDDSFRWQTSSVAYSSPEMDEDVMEIVNLPDQPRYIHRRDSCVIDLT</sequence>
<dbReference type="EC" id="2.1.1.37" evidence="1"/>
<proteinExistence type="inferred from homology"/>